<dbReference type="SMART" id="SM00409">
    <property type="entry name" value="IG"/>
    <property type="match status" value="2"/>
</dbReference>
<dbReference type="EMBL" id="AP027081">
    <property type="protein sequence ID" value="BDU75571.1"/>
    <property type="molecule type" value="Genomic_DNA"/>
</dbReference>
<dbReference type="InterPro" id="IPR050958">
    <property type="entry name" value="Cell_Adh-Cytoskel_Orgn"/>
</dbReference>
<proteinExistence type="predicted"/>
<feature type="domain" description="Ig-like" evidence="4">
    <location>
        <begin position="126"/>
        <end position="206"/>
    </location>
</feature>
<dbReference type="GO" id="GO:0005886">
    <property type="term" value="C:plasma membrane"/>
    <property type="evidence" value="ECO:0007669"/>
    <property type="project" value="TreeGrafter"/>
</dbReference>
<dbReference type="PROSITE" id="PS50835">
    <property type="entry name" value="IG_LIKE"/>
    <property type="match status" value="2"/>
</dbReference>
<evidence type="ECO:0000256" key="3">
    <source>
        <dbReference type="SAM" id="SignalP"/>
    </source>
</evidence>
<dbReference type="Proteomes" id="UP001228113">
    <property type="component" value="Chromosome"/>
</dbReference>
<dbReference type="KEGG" id="msea:METESE_05290"/>
<dbReference type="InterPro" id="IPR024079">
    <property type="entry name" value="MetalloPept_cat_dom_sf"/>
</dbReference>
<dbReference type="InterPro" id="IPR003599">
    <property type="entry name" value="Ig_sub"/>
</dbReference>
<gene>
    <name evidence="5" type="ORF">METESE_05290</name>
</gene>
<dbReference type="PANTHER" id="PTHR45080">
    <property type="entry name" value="CONTACTIN 5"/>
    <property type="match status" value="1"/>
</dbReference>
<dbReference type="InterPro" id="IPR036179">
    <property type="entry name" value="Ig-like_dom_sf"/>
</dbReference>
<keyword evidence="6" id="KW-1185">Reference proteome</keyword>
<dbReference type="GO" id="GO:0008237">
    <property type="term" value="F:metallopeptidase activity"/>
    <property type="evidence" value="ECO:0007669"/>
    <property type="project" value="InterPro"/>
</dbReference>
<dbReference type="PANTHER" id="PTHR45080:SF8">
    <property type="entry name" value="IG-LIKE DOMAIN-CONTAINING PROTEIN"/>
    <property type="match status" value="1"/>
</dbReference>
<evidence type="ECO:0000313" key="5">
    <source>
        <dbReference type="EMBL" id="BDU75571.1"/>
    </source>
</evidence>
<dbReference type="Gene3D" id="3.40.390.10">
    <property type="entry name" value="Collagenase (Catalytic Domain)"/>
    <property type="match status" value="1"/>
</dbReference>
<feature type="domain" description="Ig-like" evidence="4">
    <location>
        <begin position="40"/>
        <end position="120"/>
    </location>
</feature>
<name>A0AA48H150_9BACT</name>
<evidence type="ECO:0000256" key="2">
    <source>
        <dbReference type="ARBA" id="ARBA00023157"/>
    </source>
</evidence>
<evidence type="ECO:0000259" key="4">
    <source>
        <dbReference type="PROSITE" id="PS50835"/>
    </source>
</evidence>
<evidence type="ECO:0000313" key="6">
    <source>
        <dbReference type="Proteomes" id="UP001228113"/>
    </source>
</evidence>
<dbReference type="SUPFAM" id="SSF48726">
    <property type="entry name" value="Immunoglobulin"/>
    <property type="match status" value="2"/>
</dbReference>
<dbReference type="SUPFAM" id="SSF55486">
    <property type="entry name" value="Metalloproteases ('zincins'), catalytic domain"/>
    <property type="match status" value="1"/>
</dbReference>
<dbReference type="InterPro" id="IPR013783">
    <property type="entry name" value="Ig-like_fold"/>
</dbReference>
<dbReference type="Pfam" id="PF07679">
    <property type="entry name" value="I-set"/>
    <property type="match status" value="1"/>
</dbReference>
<accession>A0AA48H150</accession>
<keyword evidence="2" id="KW-1015">Disulfide bond</keyword>
<feature type="chain" id="PRO_5041224656" description="Ig-like domain-containing protein" evidence="3">
    <location>
        <begin position="28"/>
        <end position="744"/>
    </location>
</feature>
<evidence type="ECO:0000256" key="1">
    <source>
        <dbReference type="ARBA" id="ARBA00022729"/>
    </source>
</evidence>
<dbReference type="GO" id="GO:0007156">
    <property type="term" value="P:homophilic cell adhesion via plasma membrane adhesion molecules"/>
    <property type="evidence" value="ECO:0007669"/>
    <property type="project" value="TreeGrafter"/>
</dbReference>
<organism evidence="5 6">
    <name type="scientific">Mesoterricola sediminis</name>
    <dbReference type="NCBI Taxonomy" id="2927980"/>
    <lineage>
        <taxon>Bacteria</taxon>
        <taxon>Pseudomonadati</taxon>
        <taxon>Acidobacteriota</taxon>
        <taxon>Holophagae</taxon>
        <taxon>Holophagales</taxon>
        <taxon>Holophagaceae</taxon>
        <taxon>Mesoterricola</taxon>
    </lineage>
</organism>
<dbReference type="Pfam" id="PF13582">
    <property type="entry name" value="Reprolysin_3"/>
    <property type="match status" value="1"/>
</dbReference>
<keyword evidence="1 3" id="KW-0732">Signal</keyword>
<dbReference type="InterPro" id="IPR007110">
    <property type="entry name" value="Ig-like_dom"/>
</dbReference>
<reference evidence="5" key="1">
    <citation type="journal article" date="2023" name="Int. J. Syst. Evol. Microbiol.">
        <title>Mesoterricola silvestris gen. nov., sp. nov., Mesoterricola sediminis sp. nov., Geothrix oryzae sp. nov., Geothrix edaphica sp. nov., Geothrix rubra sp. nov., and Geothrix limicola sp. nov., six novel members of Acidobacteriota isolated from soils.</title>
        <authorList>
            <person name="Itoh H."/>
            <person name="Sugisawa Y."/>
            <person name="Mise K."/>
            <person name="Xu Z."/>
            <person name="Kuniyasu M."/>
            <person name="Ushijima N."/>
            <person name="Kawano K."/>
            <person name="Kobayashi E."/>
            <person name="Shiratori Y."/>
            <person name="Masuda Y."/>
            <person name="Senoo K."/>
        </authorList>
    </citation>
    <scope>NUCLEOTIDE SEQUENCE</scope>
    <source>
        <strain evidence="5">W786</strain>
    </source>
</reference>
<feature type="signal peptide" evidence="3">
    <location>
        <begin position="1"/>
        <end position="27"/>
    </location>
</feature>
<dbReference type="Gene3D" id="2.60.40.10">
    <property type="entry name" value="Immunoglobulins"/>
    <property type="match status" value="2"/>
</dbReference>
<dbReference type="AlphaFoldDB" id="A0AA48H150"/>
<dbReference type="InterPro" id="IPR013098">
    <property type="entry name" value="Ig_I-set"/>
</dbReference>
<protein>
    <recommendedName>
        <fullName evidence="4">Ig-like domain-containing protein</fullName>
    </recommendedName>
</protein>
<sequence length="744" mass="76049">MDGGRMVMPVKALKTALAGVILAMAWACGGGGGGTPDVAPTLSVQPADLAVNPGDPATFSVTATGTAPLTYQWRKGGAALSGATAATYTLAAAAASDAGAYDVVVSNKAGSVTSRSATLTVKTVAPTITTQPVGGEVFSGNAFTLLVAASGTAPLTYQWSKDGTALAGATDARYFLAATAVSDSGTYTCKVTNAAGSATSNAAVLSVMPPTTFDLTIDTMYIVQSTQDYAGTVPLVAGKDGLLRVFVKATEANTAKPQVRVRLYNGATLLQTWTIQAPGASVPTVMDESSLAGSWNLPLAGSFIQPGYSILADVDPGGTILEQSKLNNAYPTSGSPLPLTVSTVPTWAVTLIPITQGGLTANLTADNLGKWTTRLGLIAPVATLDVKLGAAYTTSTTLSSDGTGWSALLAELEAKRIADGVQASRYYFGAVATSYASGTAGLGYVPGAAATTGYRSALGWDKTGYSDGGNYPEVLAHEVGHNFGRNHAPCGNPGNVDTAYPYAGAQLGVYGYNTATGLVQDAKSTLDIMSYCHPLWISDYTFKGMLTWRLASGLGDVVTAGAAVQDGLLAWGRTEGGAWILEPAFRVRGVFNPGSGPHAVQAVDAEGREVAAVEVDTAAVGCGNDPAERAFAVFIPLGTGDFDRIHAIRLKTGSQVLATRQAGPTTAGVAELRVLPSGGATLRWTSGHPAALVRSPRTGEVLAIARDGAVDIPAAQEVDVQLSDGVHTRQLHLKPAQAVPTSLD</sequence>
<dbReference type="Pfam" id="PF13895">
    <property type="entry name" value="Ig_2"/>
    <property type="match status" value="1"/>
</dbReference>